<keyword evidence="4" id="KW-0238">DNA-binding</keyword>
<reference evidence="9" key="1">
    <citation type="journal article" date="2019" name="Int. J. Syst. Evol. Microbiol.">
        <title>The Global Catalogue of Microorganisms (GCM) 10K type strain sequencing project: providing services to taxonomists for standard genome sequencing and annotation.</title>
        <authorList>
            <consortium name="The Broad Institute Genomics Platform"/>
            <consortium name="The Broad Institute Genome Sequencing Center for Infectious Disease"/>
            <person name="Wu L."/>
            <person name="Ma J."/>
        </authorList>
    </citation>
    <scope>NUCLEOTIDE SEQUENCE [LARGE SCALE GENOMIC DNA]</scope>
    <source>
        <strain evidence="9">JCM 3272</strain>
    </source>
</reference>
<keyword evidence="2" id="KW-0902">Two-component regulatory system</keyword>
<dbReference type="SUPFAM" id="SSF52172">
    <property type="entry name" value="CheY-like"/>
    <property type="match status" value="1"/>
</dbReference>
<feature type="domain" description="Response regulatory" evidence="7">
    <location>
        <begin position="3"/>
        <end position="119"/>
    </location>
</feature>
<keyword evidence="5" id="KW-0804">Transcription</keyword>
<keyword evidence="1 6" id="KW-0597">Phosphoprotein</keyword>
<feature type="modified residue" description="4-aspartylphosphate" evidence="6">
    <location>
        <position position="52"/>
    </location>
</feature>
<organism evidence="8 9">
    <name type="scientific">Dactylosporangium salmoneum</name>
    <dbReference type="NCBI Taxonomy" id="53361"/>
    <lineage>
        <taxon>Bacteria</taxon>
        <taxon>Bacillati</taxon>
        <taxon>Actinomycetota</taxon>
        <taxon>Actinomycetes</taxon>
        <taxon>Micromonosporales</taxon>
        <taxon>Micromonosporaceae</taxon>
        <taxon>Dactylosporangium</taxon>
    </lineage>
</organism>
<evidence type="ECO:0000256" key="4">
    <source>
        <dbReference type="ARBA" id="ARBA00023125"/>
    </source>
</evidence>
<dbReference type="EMBL" id="BAAARV010000131">
    <property type="protein sequence ID" value="GAA2392836.1"/>
    <property type="molecule type" value="Genomic_DNA"/>
</dbReference>
<dbReference type="InterPro" id="IPR039420">
    <property type="entry name" value="WalR-like"/>
</dbReference>
<dbReference type="SMART" id="SM00448">
    <property type="entry name" value="REC"/>
    <property type="match status" value="1"/>
</dbReference>
<comment type="caution">
    <text evidence="8">The sequence shown here is derived from an EMBL/GenBank/DDBJ whole genome shotgun (WGS) entry which is preliminary data.</text>
</comment>
<evidence type="ECO:0000256" key="6">
    <source>
        <dbReference type="PROSITE-ProRule" id="PRU00169"/>
    </source>
</evidence>
<dbReference type="Pfam" id="PF00072">
    <property type="entry name" value="Response_reg"/>
    <property type="match status" value="1"/>
</dbReference>
<dbReference type="PANTHER" id="PTHR48111:SF1">
    <property type="entry name" value="TWO-COMPONENT RESPONSE REGULATOR ORR33"/>
    <property type="match status" value="1"/>
</dbReference>
<sequence>MSTVLVAEDDFAIRDLLTFLLDTSGHHVLACADGGSALDTARREHPDLAILDVSMPGINGIEVCRALRGTAATEQMPVLMLTSHGQWLDVSTGFDAGADDYLVKPFEPSELMARIETLLEQSGTEAPPASS</sequence>
<dbReference type="Gene3D" id="3.40.50.2300">
    <property type="match status" value="1"/>
</dbReference>
<evidence type="ECO:0000256" key="2">
    <source>
        <dbReference type="ARBA" id="ARBA00023012"/>
    </source>
</evidence>
<evidence type="ECO:0000256" key="5">
    <source>
        <dbReference type="ARBA" id="ARBA00023163"/>
    </source>
</evidence>
<dbReference type="RefSeq" id="WP_344620362.1">
    <property type="nucleotide sequence ID" value="NZ_BAAARV010000131.1"/>
</dbReference>
<keyword evidence="9" id="KW-1185">Reference proteome</keyword>
<dbReference type="InterPro" id="IPR011006">
    <property type="entry name" value="CheY-like_superfamily"/>
</dbReference>
<evidence type="ECO:0000259" key="7">
    <source>
        <dbReference type="PROSITE" id="PS50110"/>
    </source>
</evidence>
<gene>
    <name evidence="8" type="ORF">GCM10010170_105770</name>
</gene>
<keyword evidence="3" id="KW-0805">Transcription regulation</keyword>
<accession>A0ABP5V264</accession>
<evidence type="ECO:0000256" key="3">
    <source>
        <dbReference type="ARBA" id="ARBA00023015"/>
    </source>
</evidence>
<protein>
    <recommendedName>
        <fullName evidence="7">Response regulatory domain-containing protein</fullName>
    </recommendedName>
</protein>
<evidence type="ECO:0000256" key="1">
    <source>
        <dbReference type="ARBA" id="ARBA00022553"/>
    </source>
</evidence>
<dbReference type="PANTHER" id="PTHR48111">
    <property type="entry name" value="REGULATOR OF RPOS"/>
    <property type="match status" value="1"/>
</dbReference>
<name>A0ABP5V264_9ACTN</name>
<dbReference type="Proteomes" id="UP001501444">
    <property type="component" value="Unassembled WGS sequence"/>
</dbReference>
<dbReference type="InterPro" id="IPR001789">
    <property type="entry name" value="Sig_transdc_resp-reg_receiver"/>
</dbReference>
<dbReference type="PROSITE" id="PS50110">
    <property type="entry name" value="RESPONSE_REGULATORY"/>
    <property type="match status" value="1"/>
</dbReference>
<evidence type="ECO:0000313" key="8">
    <source>
        <dbReference type="EMBL" id="GAA2392836.1"/>
    </source>
</evidence>
<proteinExistence type="predicted"/>
<evidence type="ECO:0000313" key="9">
    <source>
        <dbReference type="Proteomes" id="UP001501444"/>
    </source>
</evidence>